<keyword evidence="2" id="KW-1185">Reference proteome</keyword>
<organism evidence="1 2">
    <name type="scientific">Mobilitalea sibirica</name>
    <dbReference type="NCBI Taxonomy" id="1462919"/>
    <lineage>
        <taxon>Bacteria</taxon>
        <taxon>Bacillati</taxon>
        <taxon>Bacillota</taxon>
        <taxon>Clostridia</taxon>
        <taxon>Lachnospirales</taxon>
        <taxon>Lachnospiraceae</taxon>
        <taxon>Mobilitalea</taxon>
    </lineage>
</organism>
<comment type="caution">
    <text evidence="1">The sequence shown here is derived from an EMBL/GenBank/DDBJ whole genome shotgun (WGS) entry which is preliminary data.</text>
</comment>
<dbReference type="Proteomes" id="UP000623269">
    <property type="component" value="Unassembled WGS sequence"/>
</dbReference>
<dbReference type="EMBL" id="JAEAGR010000017">
    <property type="protein sequence ID" value="MBH1942142.1"/>
    <property type="molecule type" value="Genomic_DNA"/>
</dbReference>
<proteinExistence type="predicted"/>
<dbReference type="AlphaFoldDB" id="A0A8J7HDJ6"/>
<accession>A0A8J7HDJ6</accession>
<sequence>MQWDPWTGCYKISDGCTNCYYYGPYSKRCGQNEVLKTKDFYKPVETVYMPRKKITKYKMESGKTVNTCFTTDFFLPEADEWRIEAWDIIKRRPDLNFFFITKRIDRFKVSLPNDWGEGYDNVTIGCTVENQELADYRLPLFLSYPIKHRIIVCGPILGEINLTPYLQGIEHVSTSGETGRDARVCDYNWILDIREQCIKAGVPFQFRSTGSLFRKDDVLYKINPKMQHRTAKEIDINISY</sequence>
<evidence type="ECO:0000313" key="2">
    <source>
        <dbReference type="Proteomes" id="UP000623269"/>
    </source>
</evidence>
<dbReference type="Pfam" id="PF07505">
    <property type="entry name" value="DUF5131"/>
    <property type="match status" value="1"/>
</dbReference>
<reference evidence="1" key="1">
    <citation type="submission" date="2020-12" db="EMBL/GenBank/DDBJ databases">
        <title>M. sibirica DSM 26468T genome.</title>
        <authorList>
            <person name="Thieme N."/>
            <person name="Rettenmaier R."/>
            <person name="Zverlov V."/>
            <person name="Liebl W."/>
        </authorList>
    </citation>
    <scope>NUCLEOTIDE SEQUENCE</scope>
    <source>
        <strain evidence="1">DSM 26468</strain>
    </source>
</reference>
<protein>
    <submittedName>
        <fullName evidence="1">DUF5131 family protein</fullName>
    </submittedName>
</protein>
<evidence type="ECO:0000313" key="1">
    <source>
        <dbReference type="EMBL" id="MBH1942142.1"/>
    </source>
</evidence>
<dbReference type="RefSeq" id="WP_197662425.1">
    <property type="nucleotide sequence ID" value="NZ_JAEAGR010000017.1"/>
</dbReference>
<dbReference type="InterPro" id="IPR011101">
    <property type="entry name" value="DUF5131"/>
</dbReference>
<name>A0A8J7HDJ6_9FIRM</name>
<gene>
    <name evidence="1" type="ORF">I5677_14665</name>
</gene>